<evidence type="ECO:0000256" key="6">
    <source>
        <dbReference type="ARBA" id="ARBA00023306"/>
    </source>
</evidence>
<keyword evidence="8" id="KW-1185">Reference proteome</keyword>
<reference evidence="7 8" key="1">
    <citation type="submission" date="2022-10" db="EMBL/GenBank/DDBJ databases">
        <title>The complete genomes of actinobacterial strains from the NBC collection.</title>
        <authorList>
            <person name="Joergensen T.S."/>
            <person name="Alvarez Arevalo M."/>
            <person name="Sterndorff E.B."/>
            <person name="Faurdal D."/>
            <person name="Vuksanovic O."/>
            <person name="Mourched A.-S."/>
            <person name="Charusanti P."/>
            <person name="Shaw S."/>
            <person name="Blin K."/>
            <person name="Weber T."/>
        </authorList>
    </citation>
    <scope>NUCLEOTIDE SEQUENCE [LARGE SCALE GENOMIC DNA]</scope>
    <source>
        <strain evidence="7 8">NBC_00123</strain>
    </source>
</reference>
<keyword evidence="4" id="KW-0749">Sporulation</keyword>
<evidence type="ECO:0000256" key="3">
    <source>
        <dbReference type="ARBA" id="ARBA00022618"/>
    </source>
</evidence>
<dbReference type="Pfam" id="PF04686">
    <property type="entry name" value="SsgA"/>
    <property type="match status" value="1"/>
</dbReference>
<dbReference type="InterPro" id="IPR038658">
    <property type="entry name" value="SsgB_sf"/>
</dbReference>
<evidence type="ECO:0000256" key="4">
    <source>
        <dbReference type="ARBA" id="ARBA00022969"/>
    </source>
</evidence>
<sequence length="141" mass="15265">MPQPPVAPLPEPRVLTRPMAMELLTPEAAVPIETTVGYTSRDPHALSIDFHLLGDAPVVWRVDREMVLIGSLTATGAGDVHVRPASDGELLLQLGPAEHCALVRCEQGGLARLVRDTFALVPQGTEEGHIDWQPLLASLRR</sequence>
<dbReference type="RefSeq" id="WP_398169528.1">
    <property type="nucleotide sequence ID" value="NZ_CP108188.1"/>
</dbReference>
<dbReference type="EMBL" id="CP108188">
    <property type="protein sequence ID" value="WTR74974.1"/>
    <property type="molecule type" value="Genomic_DNA"/>
</dbReference>
<keyword evidence="6" id="KW-0131">Cell cycle</keyword>
<gene>
    <name evidence="7" type="ORF">OG814_39735</name>
</gene>
<protein>
    <submittedName>
        <fullName evidence="7">SsgA family sporulation/cell division regulator</fullName>
    </submittedName>
</protein>
<comment type="subcellular location">
    <subcellularLocation>
        <location evidence="1">Cell septum</location>
    </subcellularLocation>
</comment>
<name>A0ABZ1LPC6_9ACTN</name>
<evidence type="ECO:0000313" key="7">
    <source>
        <dbReference type="EMBL" id="WTR74974.1"/>
    </source>
</evidence>
<accession>A0ABZ1LPC6</accession>
<keyword evidence="5" id="KW-0717">Septation</keyword>
<evidence type="ECO:0000256" key="5">
    <source>
        <dbReference type="ARBA" id="ARBA00023210"/>
    </source>
</evidence>
<dbReference type="InterPro" id="IPR006776">
    <property type="entry name" value="SsgB"/>
</dbReference>
<evidence type="ECO:0000256" key="2">
    <source>
        <dbReference type="ARBA" id="ARBA00009323"/>
    </source>
</evidence>
<evidence type="ECO:0000256" key="1">
    <source>
        <dbReference type="ARBA" id="ARBA00004431"/>
    </source>
</evidence>
<dbReference type="Proteomes" id="UP001622594">
    <property type="component" value="Chromosome"/>
</dbReference>
<keyword evidence="3" id="KW-0132">Cell division</keyword>
<evidence type="ECO:0000313" key="8">
    <source>
        <dbReference type="Proteomes" id="UP001622594"/>
    </source>
</evidence>
<proteinExistence type="inferred from homology"/>
<organism evidence="7 8">
    <name type="scientific">Streptomyces zaomyceticus</name>
    <dbReference type="NCBI Taxonomy" id="68286"/>
    <lineage>
        <taxon>Bacteria</taxon>
        <taxon>Bacillati</taxon>
        <taxon>Actinomycetota</taxon>
        <taxon>Actinomycetes</taxon>
        <taxon>Kitasatosporales</taxon>
        <taxon>Streptomycetaceae</taxon>
        <taxon>Streptomyces</taxon>
    </lineage>
</organism>
<dbReference type="Gene3D" id="2.30.31.20">
    <property type="entry name" value="Sporulation-specific cell division protein SsgB"/>
    <property type="match status" value="1"/>
</dbReference>
<comment type="similarity">
    <text evidence="2">Belongs to the SsgA family.</text>
</comment>